<feature type="repeat" description="TPR" evidence="1">
    <location>
        <begin position="158"/>
        <end position="191"/>
    </location>
</feature>
<keyword evidence="2" id="KW-0732">Signal</keyword>
<proteinExistence type="predicted"/>
<keyword evidence="1" id="KW-0802">TPR repeat</keyword>
<dbReference type="Pfam" id="PF13181">
    <property type="entry name" value="TPR_8"/>
    <property type="match status" value="1"/>
</dbReference>
<sequence>MKNAKFLSLLLSVFSTAAFAQDLEQAKKAIDAEQYDKAKKILKGLVKSNPDNGKNFFYLGDVYLRESEADSATIVFNKGLATKDKATLNFIGLGQIDLDGKRAAAAQANFDKAAAGIKKKDVDELLLIARAYINSENPDYKKAIEIAKKALLIDDKNAQAYLVLGNAYYGDKDSNEAYSAYRNAYDLDSSLLSAKMKVASITKNAKAFTEAVKSFNEIVAINPNYGPVYRELAETYYFWGASEPAKYEEYIKKALGYYEKYMSLTDYSVASRMRHADFLILAKDYKALEIEANEMKKLDKVNPRILRYLGYAAYENGNYAESSKAIAEFFAKVEPKRIIARDYLYLGLTKMAEAKKADGTYDEKIFSEGVVELNKAVDKDPVIANELNAIGQKMFKDKLYKNAARLFEVAIKNPKSKNYLYDNFYLGYALYFDYDDKTSPKDQLTKADAAFSKVIEVSPTTQDAHLFKARVNDQIGTPESKLVALASYEQYVKILDGKGDAEKAKPNNKKGLIEALTFVGAHYANSSDKAKAVENLQKLLTIDPANEYASKTLKALKA</sequence>
<dbReference type="PANTHER" id="PTHR12558">
    <property type="entry name" value="CELL DIVISION CYCLE 16,23,27"/>
    <property type="match status" value="1"/>
</dbReference>
<dbReference type="RefSeq" id="WP_023575913.1">
    <property type="nucleotide sequence ID" value="NZ_CBCSBQ010000001.1"/>
</dbReference>
<dbReference type="EMBL" id="FMTY01000004">
    <property type="protein sequence ID" value="SCX12360.1"/>
    <property type="molecule type" value="Genomic_DNA"/>
</dbReference>
<evidence type="ECO:0000256" key="2">
    <source>
        <dbReference type="SAM" id="SignalP"/>
    </source>
</evidence>
<dbReference type="InterPro" id="IPR011990">
    <property type="entry name" value="TPR-like_helical_dom_sf"/>
</dbReference>
<reference evidence="3 4" key="1">
    <citation type="submission" date="2016-10" db="EMBL/GenBank/DDBJ databases">
        <authorList>
            <person name="de Groot N.N."/>
        </authorList>
    </citation>
    <scope>NUCLEOTIDE SEQUENCE [LARGE SCALE GENOMIC DNA]</scope>
    <source>
        <strain evidence="3 4">CGMCC 1.3801</strain>
    </source>
</reference>
<dbReference type="Proteomes" id="UP000182124">
    <property type="component" value="Unassembled WGS sequence"/>
</dbReference>
<dbReference type="AlphaFoldDB" id="A0A1G4VW84"/>
<dbReference type="eggNOG" id="COG0457">
    <property type="taxonomic scope" value="Bacteria"/>
</dbReference>
<dbReference type="SUPFAM" id="SSF48452">
    <property type="entry name" value="TPR-like"/>
    <property type="match status" value="3"/>
</dbReference>
<dbReference type="InterPro" id="IPR019734">
    <property type="entry name" value="TPR_rpt"/>
</dbReference>
<protein>
    <submittedName>
        <fullName evidence="3">Tetratricopeptide repeat-containing protein</fullName>
    </submittedName>
</protein>
<feature type="chain" id="PRO_5010303235" evidence="2">
    <location>
        <begin position="21"/>
        <end position="558"/>
    </location>
</feature>
<evidence type="ECO:0000313" key="3">
    <source>
        <dbReference type="EMBL" id="SCX12360.1"/>
    </source>
</evidence>
<dbReference type="Pfam" id="PF13432">
    <property type="entry name" value="TPR_16"/>
    <property type="match status" value="1"/>
</dbReference>
<accession>A0A1G4VW84</accession>
<name>A0A1G4VW84_9FLAO</name>
<dbReference type="PROSITE" id="PS50005">
    <property type="entry name" value="TPR"/>
    <property type="match status" value="2"/>
</dbReference>
<evidence type="ECO:0000256" key="1">
    <source>
        <dbReference type="PROSITE-ProRule" id="PRU00339"/>
    </source>
</evidence>
<gene>
    <name evidence="3" type="ORF">SAMN02927925_01785</name>
</gene>
<evidence type="ECO:0000313" key="4">
    <source>
        <dbReference type="Proteomes" id="UP000182124"/>
    </source>
</evidence>
<dbReference type="PANTHER" id="PTHR12558:SF13">
    <property type="entry name" value="CELL DIVISION CYCLE PROTEIN 27 HOMOLOG"/>
    <property type="match status" value="1"/>
</dbReference>
<feature type="signal peptide" evidence="2">
    <location>
        <begin position="1"/>
        <end position="20"/>
    </location>
</feature>
<feature type="repeat" description="TPR" evidence="1">
    <location>
        <begin position="513"/>
        <end position="546"/>
    </location>
</feature>
<dbReference type="Gene3D" id="1.25.40.10">
    <property type="entry name" value="Tetratricopeptide repeat domain"/>
    <property type="match status" value="3"/>
</dbReference>
<organism evidence="3 4">
    <name type="scientific">Flavobacterium saliperosum</name>
    <dbReference type="NCBI Taxonomy" id="329186"/>
    <lineage>
        <taxon>Bacteria</taxon>
        <taxon>Pseudomonadati</taxon>
        <taxon>Bacteroidota</taxon>
        <taxon>Flavobacteriia</taxon>
        <taxon>Flavobacteriales</taxon>
        <taxon>Flavobacteriaceae</taxon>
        <taxon>Flavobacterium</taxon>
    </lineage>
</organism>
<dbReference type="SMART" id="SM00028">
    <property type="entry name" value="TPR"/>
    <property type="match status" value="4"/>
</dbReference>
<dbReference type="STRING" id="329186.SAMN02927925_01785"/>